<dbReference type="EMBL" id="QJJX01000024">
    <property type="protein sequence ID" value="PXX21078.1"/>
    <property type="molecule type" value="Genomic_DNA"/>
</dbReference>
<gene>
    <name evidence="1" type="ORF">EJ73_01973</name>
</gene>
<evidence type="ECO:0000313" key="2">
    <source>
        <dbReference type="Proteomes" id="UP000248314"/>
    </source>
</evidence>
<evidence type="ECO:0000313" key="1">
    <source>
        <dbReference type="EMBL" id="PXX21078.1"/>
    </source>
</evidence>
<keyword evidence="2" id="KW-1185">Reference proteome</keyword>
<name>A0A318HRQ0_9BACT</name>
<dbReference type="AlphaFoldDB" id="A0A318HRQ0"/>
<comment type="caution">
    <text evidence="1">The sequence shown here is derived from an EMBL/GenBank/DDBJ whole genome shotgun (WGS) entry which is preliminary data.</text>
</comment>
<evidence type="ECO:0008006" key="3">
    <source>
        <dbReference type="Google" id="ProtNLM"/>
    </source>
</evidence>
<organism evidence="1 2">
    <name type="scientific">Hoylesella shahii DSM 15611 = JCM 12083</name>
    <dbReference type="NCBI Taxonomy" id="1122991"/>
    <lineage>
        <taxon>Bacteria</taxon>
        <taxon>Pseudomonadati</taxon>
        <taxon>Bacteroidota</taxon>
        <taxon>Bacteroidia</taxon>
        <taxon>Bacteroidales</taxon>
        <taxon>Prevotellaceae</taxon>
        <taxon>Hoylesella</taxon>
    </lineage>
</organism>
<dbReference type="Proteomes" id="UP000248314">
    <property type="component" value="Unassembled WGS sequence"/>
</dbReference>
<accession>A0A318HRQ0</accession>
<protein>
    <recommendedName>
        <fullName evidence="3">HTH domain-containing protein</fullName>
    </recommendedName>
</protein>
<proteinExistence type="predicted"/>
<dbReference type="STRING" id="1122991.GCA_000613445_01677"/>
<reference evidence="1 2" key="1">
    <citation type="submission" date="2018-05" db="EMBL/GenBank/DDBJ databases">
        <title>Genomic Encyclopedia of Type Strains, Phase I: the one thousand microbial genomes (KMG-I) project.</title>
        <authorList>
            <person name="Kyrpides N."/>
        </authorList>
    </citation>
    <scope>NUCLEOTIDE SEQUENCE [LARGE SCALE GENOMIC DNA]</scope>
    <source>
        <strain evidence="1 2">DSM 15611</strain>
    </source>
</reference>
<sequence>MYFIEELKRIQKIHQLISCQCTGSPDELATSICVSRRDLYYILHGLKKLGAKISYSRTKKTFRYTNDFDLSMELKVSFIGEKELNVLGCGAVNATFVLDIPCNFIARNV</sequence>